<dbReference type="CDD" id="cd20335">
    <property type="entry name" value="BRcat_RBR"/>
    <property type="match status" value="1"/>
</dbReference>
<evidence type="ECO:0000313" key="9">
    <source>
        <dbReference type="EMBL" id="RPA98372.1"/>
    </source>
</evidence>
<evidence type="ECO:0000256" key="2">
    <source>
        <dbReference type="ARBA" id="ARBA00022723"/>
    </source>
</evidence>
<dbReference type="GO" id="GO:0008270">
    <property type="term" value="F:zinc ion binding"/>
    <property type="evidence" value="ECO:0007669"/>
    <property type="project" value="UniProtKB-KW"/>
</dbReference>
<evidence type="ECO:0000256" key="3">
    <source>
        <dbReference type="ARBA" id="ARBA00022737"/>
    </source>
</evidence>
<dbReference type="GO" id="GO:0016567">
    <property type="term" value="P:protein ubiquitination"/>
    <property type="evidence" value="ECO:0007669"/>
    <property type="project" value="InterPro"/>
</dbReference>
<feature type="region of interest" description="Disordered" evidence="7">
    <location>
        <begin position="219"/>
        <end position="258"/>
    </location>
</feature>
<keyword evidence="5" id="KW-0833">Ubl conjugation pathway</keyword>
<keyword evidence="10" id="KW-1185">Reference proteome</keyword>
<evidence type="ECO:0000259" key="8">
    <source>
        <dbReference type="PROSITE" id="PS51873"/>
    </source>
</evidence>
<accession>A0A3N4JJD8</accession>
<dbReference type="SUPFAM" id="SSF57850">
    <property type="entry name" value="RING/U-box"/>
    <property type="match status" value="2"/>
</dbReference>
<keyword evidence="4" id="KW-0863">Zinc-finger</keyword>
<dbReference type="Proteomes" id="UP000276215">
    <property type="component" value="Unassembled WGS sequence"/>
</dbReference>
<evidence type="ECO:0000256" key="1">
    <source>
        <dbReference type="ARBA" id="ARBA00022679"/>
    </source>
</evidence>
<dbReference type="STRING" id="1336337.A0A3N4JJD8"/>
<protein>
    <recommendedName>
        <fullName evidence="8">RING-type domain-containing protein</fullName>
    </recommendedName>
</protein>
<evidence type="ECO:0000256" key="6">
    <source>
        <dbReference type="ARBA" id="ARBA00022833"/>
    </source>
</evidence>
<feature type="domain" description="RING-type" evidence="8">
    <location>
        <begin position="5"/>
        <end position="204"/>
    </location>
</feature>
<reference evidence="9 10" key="1">
    <citation type="journal article" date="2018" name="Nat. Ecol. Evol.">
        <title>Pezizomycetes genomes reveal the molecular basis of ectomycorrhizal truffle lifestyle.</title>
        <authorList>
            <person name="Murat C."/>
            <person name="Payen T."/>
            <person name="Noel B."/>
            <person name="Kuo A."/>
            <person name="Morin E."/>
            <person name="Chen J."/>
            <person name="Kohler A."/>
            <person name="Krizsan K."/>
            <person name="Balestrini R."/>
            <person name="Da Silva C."/>
            <person name="Montanini B."/>
            <person name="Hainaut M."/>
            <person name="Levati E."/>
            <person name="Barry K.W."/>
            <person name="Belfiori B."/>
            <person name="Cichocki N."/>
            <person name="Clum A."/>
            <person name="Dockter R.B."/>
            <person name="Fauchery L."/>
            <person name="Guy J."/>
            <person name="Iotti M."/>
            <person name="Le Tacon F."/>
            <person name="Lindquist E.A."/>
            <person name="Lipzen A."/>
            <person name="Malagnac F."/>
            <person name="Mello A."/>
            <person name="Molinier V."/>
            <person name="Miyauchi S."/>
            <person name="Poulain J."/>
            <person name="Riccioni C."/>
            <person name="Rubini A."/>
            <person name="Sitrit Y."/>
            <person name="Splivallo R."/>
            <person name="Traeger S."/>
            <person name="Wang M."/>
            <person name="Zifcakova L."/>
            <person name="Wipf D."/>
            <person name="Zambonelli A."/>
            <person name="Paolocci F."/>
            <person name="Nowrousian M."/>
            <person name="Ottonello S."/>
            <person name="Baldrian P."/>
            <person name="Spatafora J.W."/>
            <person name="Henrissat B."/>
            <person name="Nagy L.G."/>
            <person name="Aury J.M."/>
            <person name="Wincker P."/>
            <person name="Grigoriev I.V."/>
            <person name="Bonfante P."/>
            <person name="Martin F.M."/>
        </authorList>
    </citation>
    <scope>NUCLEOTIDE SEQUENCE [LARGE SCALE GENOMIC DNA]</scope>
    <source>
        <strain evidence="9 10">120613-1</strain>
    </source>
</reference>
<keyword evidence="2" id="KW-0479">Metal-binding</keyword>
<dbReference type="InterPro" id="IPR017907">
    <property type="entry name" value="Znf_RING_CS"/>
</dbReference>
<dbReference type="PROSITE" id="PS00518">
    <property type="entry name" value="ZF_RING_1"/>
    <property type="match status" value="1"/>
</dbReference>
<keyword evidence="3" id="KW-0677">Repeat</keyword>
<dbReference type="GO" id="GO:0004842">
    <property type="term" value="F:ubiquitin-protein transferase activity"/>
    <property type="evidence" value="ECO:0007669"/>
    <property type="project" value="InterPro"/>
</dbReference>
<evidence type="ECO:0000313" key="10">
    <source>
        <dbReference type="Proteomes" id="UP000276215"/>
    </source>
</evidence>
<dbReference type="InterPro" id="IPR044066">
    <property type="entry name" value="TRIAD_supradom"/>
</dbReference>
<evidence type="ECO:0000256" key="4">
    <source>
        <dbReference type="ARBA" id="ARBA00022771"/>
    </source>
</evidence>
<evidence type="ECO:0000256" key="7">
    <source>
        <dbReference type="SAM" id="MobiDB-lite"/>
    </source>
</evidence>
<dbReference type="AlphaFoldDB" id="A0A3N4JJD8"/>
<dbReference type="CDD" id="cd22584">
    <property type="entry name" value="Rcat_RBR_unk"/>
    <property type="match status" value="1"/>
</dbReference>
<organism evidence="9 10">
    <name type="scientific">Choiromyces venosus 120613-1</name>
    <dbReference type="NCBI Taxonomy" id="1336337"/>
    <lineage>
        <taxon>Eukaryota</taxon>
        <taxon>Fungi</taxon>
        <taxon>Dikarya</taxon>
        <taxon>Ascomycota</taxon>
        <taxon>Pezizomycotina</taxon>
        <taxon>Pezizomycetes</taxon>
        <taxon>Pezizales</taxon>
        <taxon>Tuberaceae</taxon>
        <taxon>Choiromyces</taxon>
    </lineage>
</organism>
<evidence type="ECO:0000256" key="5">
    <source>
        <dbReference type="ARBA" id="ARBA00022786"/>
    </source>
</evidence>
<dbReference type="OrthoDB" id="9977870at2759"/>
<dbReference type="InterPro" id="IPR013083">
    <property type="entry name" value="Znf_RING/FYVE/PHD"/>
</dbReference>
<feature type="compositionally biased region" description="Low complexity" evidence="7">
    <location>
        <begin position="237"/>
        <end position="253"/>
    </location>
</feature>
<dbReference type="EMBL" id="ML120396">
    <property type="protein sequence ID" value="RPA98372.1"/>
    <property type="molecule type" value="Genomic_DNA"/>
</dbReference>
<dbReference type="PANTHER" id="PTHR11685">
    <property type="entry name" value="RBR FAMILY RING FINGER AND IBR DOMAIN-CONTAINING"/>
    <property type="match status" value="1"/>
</dbReference>
<dbReference type="PROSITE" id="PS51873">
    <property type="entry name" value="TRIAD"/>
    <property type="match status" value="1"/>
</dbReference>
<dbReference type="InterPro" id="IPR031127">
    <property type="entry name" value="E3_UB_ligase_RBR"/>
</dbReference>
<dbReference type="Gene3D" id="3.30.40.10">
    <property type="entry name" value="Zinc/RING finger domain, C3HC4 (zinc finger)"/>
    <property type="match status" value="1"/>
</dbReference>
<name>A0A3N4JJD8_9PEZI</name>
<gene>
    <name evidence="9" type="ORF">L873DRAFT_1688180</name>
</gene>
<keyword evidence="1" id="KW-0808">Transferase</keyword>
<proteinExistence type="predicted"/>
<feature type="region of interest" description="Disordered" evidence="7">
    <location>
        <begin position="278"/>
        <end position="299"/>
    </location>
</feature>
<dbReference type="Gene3D" id="1.20.120.1750">
    <property type="match status" value="1"/>
</dbReference>
<keyword evidence="6" id="KW-0862">Zinc</keyword>
<sequence>MCLSASSECASCKEDQKKGKMIQLDCLHQFCTRCMEESIKNSMRDETLFPPSCCQAEIPQKVIKSTLTKQDQELYMSKTQEFRIPRSERFYCPEETCKSWIPPSAIGEGAVINCATCRTYICRTRQGKAHPPHKPCPQVPNQKNTGTQAINGWRECFKCRSMVEAVEGYNIMICGCGAEFCYSCGNVWKTCNCQDHNHRLSPHLSIFDPQSILMPRIAEQRQQQTRQSQEEDKRTAQRQAQGENQRQAEAAAAAEEKSRQLSAKYTALEQKLETLHSRQRSLVHSRHERETQALQRTLSAGKTSHLLSLQEEKTNLLTRQASEKATLEATFQKERTELSEKHSADEDDYWFSLQTYLRDRPNKEARQKALMDKLTVAQKEEMTGLAMQQEERLAASLADIDRRLHEVEDEIRRGAQDNGERRKDLARRQWAEWKWFKVILERRVAVLVEEREVEEKRERERGYSVHMLGGYLQAKEVEG</sequence>